<sequence>MADACGEEGEGRLQNVLVMRHGDRIDHLQHVWLTHAERPWDPPLAEEGLIRAWNTGKRLRAAGFPIHRIIVSPFLRCLQTAGEVIRALCCDVDDRERLLTLETSQDAILDHFRVKVSIEYGLCEMLNSRAIGNRAPKDKKWFPNVSELEALLPAGTLDHSAVRVYKEMPQWEEPVVDARNRYVTVIHALADKYPNENLLLVSHGEAVGSAITSLKQDTVVFEVEYCACCHLQRKIVSNPSESTFKLLTESGQTGVAYFHTTFP</sequence>
<dbReference type="Pfam" id="PF00300">
    <property type="entry name" value="His_Phos_1"/>
    <property type="match status" value="2"/>
</dbReference>
<dbReference type="AlphaFoldDB" id="A0AAQ3QPU9"/>
<dbReference type="EMBL" id="CP136897">
    <property type="protein sequence ID" value="WOL15960.1"/>
    <property type="molecule type" value="Genomic_DNA"/>
</dbReference>
<evidence type="ECO:0000313" key="1">
    <source>
        <dbReference type="EMBL" id="WOL15960.1"/>
    </source>
</evidence>
<keyword evidence="2" id="KW-1185">Reference proteome</keyword>
<dbReference type="SUPFAM" id="SSF53254">
    <property type="entry name" value="Phosphoglycerate mutase-like"/>
    <property type="match status" value="1"/>
</dbReference>
<dbReference type="Gene3D" id="3.40.50.1240">
    <property type="entry name" value="Phosphoglycerate mutase-like"/>
    <property type="match status" value="1"/>
</dbReference>
<evidence type="ECO:0000313" key="2">
    <source>
        <dbReference type="Proteomes" id="UP001327560"/>
    </source>
</evidence>
<name>A0AAQ3QPU9_9LILI</name>
<dbReference type="CDD" id="cd07040">
    <property type="entry name" value="HP"/>
    <property type="match status" value="1"/>
</dbReference>
<reference evidence="1 2" key="1">
    <citation type="submission" date="2023-10" db="EMBL/GenBank/DDBJ databases">
        <title>Chromosome-scale genome assembly provides insights into flower coloration mechanisms of Canna indica.</title>
        <authorList>
            <person name="Li C."/>
        </authorList>
    </citation>
    <scope>NUCLEOTIDE SEQUENCE [LARGE SCALE GENOMIC DNA]</scope>
    <source>
        <tissue evidence="1">Flower</tissue>
    </source>
</reference>
<organism evidence="1 2">
    <name type="scientific">Canna indica</name>
    <name type="common">Indian-shot</name>
    <dbReference type="NCBI Taxonomy" id="4628"/>
    <lineage>
        <taxon>Eukaryota</taxon>
        <taxon>Viridiplantae</taxon>
        <taxon>Streptophyta</taxon>
        <taxon>Embryophyta</taxon>
        <taxon>Tracheophyta</taxon>
        <taxon>Spermatophyta</taxon>
        <taxon>Magnoliopsida</taxon>
        <taxon>Liliopsida</taxon>
        <taxon>Zingiberales</taxon>
        <taxon>Cannaceae</taxon>
        <taxon>Canna</taxon>
    </lineage>
</organism>
<dbReference type="InterPro" id="IPR012398">
    <property type="entry name" value="PRIB5"/>
</dbReference>
<dbReference type="Proteomes" id="UP001327560">
    <property type="component" value="Chromosome 8"/>
</dbReference>
<dbReference type="SMART" id="SM00855">
    <property type="entry name" value="PGAM"/>
    <property type="match status" value="1"/>
</dbReference>
<protein>
    <recommendedName>
        <fullName evidence="3">Phosphoglycerate mutase</fullName>
    </recommendedName>
</protein>
<dbReference type="PANTHER" id="PTHR16469">
    <property type="entry name" value="UBIQUITIN-ASSOCIATED AND SH3 DOMAIN-CONTAINING BA-RELATED"/>
    <property type="match status" value="1"/>
</dbReference>
<dbReference type="InterPro" id="IPR051710">
    <property type="entry name" value="Phosphatase_SH3-domain"/>
</dbReference>
<dbReference type="InterPro" id="IPR029033">
    <property type="entry name" value="His_PPase_superfam"/>
</dbReference>
<proteinExistence type="predicted"/>
<dbReference type="InterPro" id="IPR013078">
    <property type="entry name" value="His_Pase_superF_clade-1"/>
</dbReference>
<gene>
    <name evidence="1" type="ORF">Cni_G24742</name>
</gene>
<evidence type="ECO:0008006" key="3">
    <source>
        <dbReference type="Google" id="ProtNLM"/>
    </source>
</evidence>
<dbReference type="PIRSF" id="PIRSF015897">
    <property type="entry name" value="PRIB5"/>
    <property type="match status" value="1"/>
</dbReference>
<dbReference type="PANTHER" id="PTHR16469:SF27">
    <property type="entry name" value="UBIQUITIN-ASSOCIATED AND SH3 DOMAIN-CONTAINING BA-RELATED"/>
    <property type="match status" value="1"/>
</dbReference>
<accession>A0AAQ3QPU9</accession>